<sequence length="79" mass="8967">MKNQLIDLNNHLFAQIERLSDESLSDKEIQKEIQRSKAVATVSKQIVDNARLALDAQRFRTEYAGRTELPEMIGGKSHA</sequence>
<dbReference type="Proteomes" id="UP000093523">
    <property type="component" value="Unassembled WGS sequence"/>
</dbReference>
<protein>
    <recommendedName>
        <fullName evidence="3">Phage protein</fullName>
    </recommendedName>
</protein>
<dbReference type="RefSeq" id="WP_065610118.1">
    <property type="nucleotide sequence ID" value="NZ_CAWMPN010000008.1"/>
</dbReference>
<dbReference type="OrthoDB" id="2231510at2"/>
<dbReference type="AlphaFoldDB" id="A0A1B9NZP3"/>
<name>A0A1B9NZP3_ALILO</name>
<evidence type="ECO:0000313" key="1">
    <source>
        <dbReference type="EMBL" id="OCH21573.1"/>
    </source>
</evidence>
<evidence type="ECO:0000313" key="2">
    <source>
        <dbReference type="Proteomes" id="UP000093523"/>
    </source>
</evidence>
<proteinExistence type="predicted"/>
<accession>A0A1B9NZP3</accession>
<dbReference type="STRING" id="688.A6E04_06815"/>
<comment type="caution">
    <text evidence="1">The sequence shown here is derived from an EMBL/GenBank/DDBJ whole genome shotgun (WGS) entry which is preliminary data.</text>
</comment>
<reference evidence="1 2" key="1">
    <citation type="submission" date="2016-06" db="EMBL/GenBank/DDBJ databases">
        <authorList>
            <person name="Kjaerup R.B."/>
            <person name="Dalgaard T.S."/>
            <person name="Juul-Madsen H.R."/>
        </authorList>
    </citation>
    <scope>NUCLEOTIDE SEQUENCE [LARGE SCALE GENOMIC DNA]</scope>
    <source>
        <strain evidence="1 2">1S159</strain>
    </source>
</reference>
<gene>
    <name evidence="1" type="ORF">A6E04_06815</name>
</gene>
<dbReference type="EMBL" id="MAJU01000008">
    <property type="protein sequence ID" value="OCH21573.1"/>
    <property type="molecule type" value="Genomic_DNA"/>
</dbReference>
<organism evidence="1 2">
    <name type="scientific">Aliivibrio logei</name>
    <name type="common">Vibrio logei</name>
    <dbReference type="NCBI Taxonomy" id="688"/>
    <lineage>
        <taxon>Bacteria</taxon>
        <taxon>Pseudomonadati</taxon>
        <taxon>Pseudomonadota</taxon>
        <taxon>Gammaproteobacteria</taxon>
        <taxon>Vibrionales</taxon>
        <taxon>Vibrionaceae</taxon>
        <taxon>Aliivibrio</taxon>
    </lineage>
</organism>
<evidence type="ECO:0008006" key="3">
    <source>
        <dbReference type="Google" id="ProtNLM"/>
    </source>
</evidence>